<protein>
    <recommendedName>
        <fullName evidence="3">RNase H type-1 domain-containing protein</fullName>
    </recommendedName>
</protein>
<dbReference type="Proteomes" id="UP001054821">
    <property type="component" value="Chromosome 2"/>
</dbReference>
<evidence type="ECO:0008006" key="3">
    <source>
        <dbReference type="Google" id="ProtNLM"/>
    </source>
</evidence>
<evidence type="ECO:0000313" key="1">
    <source>
        <dbReference type="EMBL" id="KAI5342065.1"/>
    </source>
</evidence>
<proteinExistence type="predicted"/>
<dbReference type="EMBL" id="JAJFAZ020000002">
    <property type="protein sequence ID" value="KAI5342065.1"/>
    <property type="molecule type" value="Genomic_DNA"/>
</dbReference>
<keyword evidence="2" id="KW-1185">Reference proteome</keyword>
<dbReference type="AlphaFoldDB" id="A0AAD4WEH3"/>
<reference evidence="1 2" key="1">
    <citation type="journal article" date="2022" name="G3 (Bethesda)">
        <title>Whole-genome sequence and methylome profiling of the almond [Prunus dulcis (Mill.) D.A. Webb] cultivar 'Nonpareil'.</title>
        <authorList>
            <person name="D'Amico-Willman K.M."/>
            <person name="Ouma W.Z."/>
            <person name="Meulia T."/>
            <person name="Sideli G.M."/>
            <person name="Gradziel T.M."/>
            <person name="Fresnedo-Ramirez J."/>
        </authorList>
    </citation>
    <scope>NUCLEOTIDE SEQUENCE [LARGE SCALE GENOMIC DNA]</scope>
    <source>
        <strain evidence="1">Clone GOH B32 T37-40</strain>
    </source>
</reference>
<evidence type="ECO:0000313" key="2">
    <source>
        <dbReference type="Proteomes" id="UP001054821"/>
    </source>
</evidence>
<organism evidence="1 2">
    <name type="scientific">Prunus dulcis</name>
    <name type="common">Almond</name>
    <name type="synonym">Amygdalus dulcis</name>
    <dbReference type="NCBI Taxonomy" id="3755"/>
    <lineage>
        <taxon>Eukaryota</taxon>
        <taxon>Viridiplantae</taxon>
        <taxon>Streptophyta</taxon>
        <taxon>Embryophyta</taxon>
        <taxon>Tracheophyta</taxon>
        <taxon>Spermatophyta</taxon>
        <taxon>Magnoliopsida</taxon>
        <taxon>eudicotyledons</taxon>
        <taxon>Gunneridae</taxon>
        <taxon>Pentapetalae</taxon>
        <taxon>rosids</taxon>
        <taxon>fabids</taxon>
        <taxon>Rosales</taxon>
        <taxon>Rosaceae</taxon>
        <taxon>Amygdaloideae</taxon>
        <taxon>Amygdaleae</taxon>
        <taxon>Prunus</taxon>
    </lineage>
</organism>
<sequence length="103" mass="11344">MTSSNLTNTWNDKFKLEEILCRVKNYDVEYKADILDRHRKVSLPSNVVRCQQPQTGYFKLNVNVAVDLNDGSRGVGIIVRDSDGDLAGAVAMAAPSMLSVLVS</sequence>
<comment type="caution">
    <text evidence="1">The sequence shown here is derived from an EMBL/GenBank/DDBJ whole genome shotgun (WGS) entry which is preliminary data.</text>
</comment>
<gene>
    <name evidence="1" type="ORF">L3X38_009940</name>
</gene>
<name>A0AAD4WEH3_PRUDU</name>
<accession>A0AAD4WEH3</accession>